<dbReference type="InterPro" id="IPR054105">
    <property type="entry name" value="WHD_NrtR"/>
</dbReference>
<dbReference type="SUPFAM" id="SSF46785">
    <property type="entry name" value="Winged helix' DNA-binding domain"/>
    <property type="match status" value="1"/>
</dbReference>
<dbReference type="EMBL" id="WPCU01000001">
    <property type="protein sequence ID" value="MVA74485.1"/>
    <property type="molecule type" value="Genomic_DNA"/>
</dbReference>
<feature type="compositionally biased region" description="Polar residues" evidence="2">
    <location>
        <begin position="13"/>
        <end position="30"/>
    </location>
</feature>
<dbReference type="CDD" id="cd18873">
    <property type="entry name" value="NUDIX_NadM_like"/>
    <property type="match status" value="1"/>
</dbReference>
<evidence type="ECO:0000313" key="4">
    <source>
        <dbReference type="EMBL" id="MVA74485.1"/>
    </source>
</evidence>
<name>A0A6A9URZ6_9ACTN</name>
<dbReference type="PROSITE" id="PS51462">
    <property type="entry name" value="NUDIX"/>
    <property type="match status" value="1"/>
</dbReference>
<dbReference type="InterPro" id="IPR015797">
    <property type="entry name" value="NUDIX_hydrolase-like_dom_sf"/>
</dbReference>
<organism evidence="4 5">
    <name type="scientific">Auraticoccus cholistanensis</name>
    <dbReference type="NCBI Taxonomy" id="2656650"/>
    <lineage>
        <taxon>Bacteria</taxon>
        <taxon>Bacillati</taxon>
        <taxon>Actinomycetota</taxon>
        <taxon>Actinomycetes</taxon>
        <taxon>Propionibacteriales</taxon>
        <taxon>Propionibacteriaceae</taxon>
        <taxon>Auraticoccus</taxon>
    </lineage>
</organism>
<dbReference type="InterPro" id="IPR036390">
    <property type="entry name" value="WH_DNA-bd_sf"/>
</dbReference>
<dbReference type="AlphaFoldDB" id="A0A6A9URZ6"/>
<dbReference type="InterPro" id="IPR020084">
    <property type="entry name" value="NUDIX_hydrolase_CS"/>
</dbReference>
<dbReference type="Proteomes" id="UP000435304">
    <property type="component" value="Unassembled WGS sequence"/>
</dbReference>
<gene>
    <name evidence="4" type="ORF">GC722_00315</name>
</gene>
<sequence length="340" mass="37606">MVGCSPRARLPNSYGTPSASPHACPTSTPAIRSRSIPTPRFYCQDNNIALRCSSRSEQHGRVLARRPSADVTHLDPSDCGRRRRRPLAARVRSAPVSGVPPALRSRRHSLADVALQSDFFPFYVTVDVVVLTLREDVLHVLLVERGSKPYLGELALPGGFVQPTEDLEPAALRELREETGISLRPRYLEQLSSYGAPDRDPRHRTISIAYLAVLPRLPEPTAGTDARAAGWYSLEEVADRALAFDHRDILEDGLERARAKLEYTSLATAFCDPEFTVAQLRRVYEAVWGRPLDPGNFHRKVLASPGFVEPTGRVRSGGRGRPSQLYRAGEAAVLHPPVLR</sequence>
<feature type="region of interest" description="Disordered" evidence="2">
    <location>
        <begin position="1"/>
        <end position="30"/>
    </location>
</feature>
<evidence type="ECO:0000259" key="3">
    <source>
        <dbReference type="PROSITE" id="PS51462"/>
    </source>
</evidence>
<dbReference type="InterPro" id="IPR000086">
    <property type="entry name" value="NUDIX_hydrolase_dom"/>
</dbReference>
<protein>
    <submittedName>
        <fullName evidence="4">NUDIX domain-containing protein</fullName>
    </submittedName>
</protein>
<evidence type="ECO:0000313" key="5">
    <source>
        <dbReference type="Proteomes" id="UP000435304"/>
    </source>
</evidence>
<accession>A0A6A9URZ6</accession>
<keyword evidence="1" id="KW-0378">Hydrolase</keyword>
<dbReference type="Pfam" id="PF00293">
    <property type="entry name" value="NUDIX"/>
    <property type="match status" value="1"/>
</dbReference>
<dbReference type="Gene3D" id="3.90.79.10">
    <property type="entry name" value="Nucleoside Triphosphate Pyrophosphohydrolase"/>
    <property type="match status" value="1"/>
</dbReference>
<dbReference type="GO" id="GO:0016787">
    <property type="term" value="F:hydrolase activity"/>
    <property type="evidence" value="ECO:0007669"/>
    <property type="project" value="UniProtKB-KW"/>
</dbReference>
<dbReference type="Pfam" id="PF21906">
    <property type="entry name" value="WHD_NrtR"/>
    <property type="match status" value="1"/>
</dbReference>
<keyword evidence="5" id="KW-1185">Reference proteome</keyword>
<dbReference type="PANTHER" id="PTHR43736:SF4">
    <property type="entry name" value="SLR1690 PROTEIN"/>
    <property type="match status" value="1"/>
</dbReference>
<comment type="caution">
    <text evidence="4">The sequence shown here is derived from an EMBL/GenBank/DDBJ whole genome shotgun (WGS) entry which is preliminary data.</text>
</comment>
<evidence type="ECO:0000256" key="2">
    <source>
        <dbReference type="SAM" id="MobiDB-lite"/>
    </source>
</evidence>
<evidence type="ECO:0000256" key="1">
    <source>
        <dbReference type="ARBA" id="ARBA00022801"/>
    </source>
</evidence>
<dbReference type="PANTHER" id="PTHR43736">
    <property type="entry name" value="ADP-RIBOSE PYROPHOSPHATASE"/>
    <property type="match status" value="1"/>
</dbReference>
<dbReference type="PROSITE" id="PS00893">
    <property type="entry name" value="NUDIX_BOX"/>
    <property type="match status" value="1"/>
</dbReference>
<reference evidence="4 5" key="1">
    <citation type="submission" date="2019-12" db="EMBL/GenBank/DDBJ databases">
        <title>Auraticoccus cholistani sp. nov., an actinomycete isolated from soil of Cholistan desert.</title>
        <authorList>
            <person name="Cheema M.T."/>
        </authorList>
    </citation>
    <scope>NUCLEOTIDE SEQUENCE [LARGE SCALE GENOMIC DNA]</scope>
    <source>
        <strain evidence="4 5">F435</strain>
    </source>
</reference>
<dbReference type="SUPFAM" id="SSF55811">
    <property type="entry name" value="Nudix"/>
    <property type="match status" value="1"/>
</dbReference>
<dbReference type="InterPro" id="IPR036388">
    <property type="entry name" value="WH-like_DNA-bd_sf"/>
</dbReference>
<proteinExistence type="predicted"/>
<feature type="domain" description="Nudix hydrolase" evidence="3">
    <location>
        <begin position="121"/>
        <end position="255"/>
    </location>
</feature>
<dbReference type="Gene3D" id="1.10.10.10">
    <property type="entry name" value="Winged helix-like DNA-binding domain superfamily/Winged helix DNA-binding domain"/>
    <property type="match status" value="1"/>
</dbReference>
<feature type="region of interest" description="Disordered" evidence="2">
    <location>
        <begin position="61"/>
        <end position="86"/>
    </location>
</feature>